<reference evidence="3 4" key="1">
    <citation type="journal article" date="2006" name="Science">
        <title>Phytophthora genome sequences uncover evolutionary origins and mechanisms of pathogenesis.</title>
        <authorList>
            <person name="Tyler B.M."/>
            <person name="Tripathy S."/>
            <person name="Zhang X."/>
            <person name="Dehal P."/>
            <person name="Jiang R.H."/>
            <person name="Aerts A."/>
            <person name="Arredondo F.D."/>
            <person name="Baxter L."/>
            <person name="Bensasson D."/>
            <person name="Beynon J.L."/>
            <person name="Chapman J."/>
            <person name="Damasceno C.M."/>
            <person name="Dorrance A.E."/>
            <person name="Dou D."/>
            <person name="Dickerman A.W."/>
            <person name="Dubchak I.L."/>
            <person name="Garbelotto M."/>
            <person name="Gijzen M."/>
            <person name="Gordon S.G."/>
            <person name="Govers F."/>
            <person name="Grunwald N.J."/>
            <person name="Huang W."/>
            <person name="Ivors K.L."/>
            <person name="Jones R.W."/>
            <person name="Kamoun S."/>
            <person name="Krampis K."/>
            <person name="Lamour K.H."/>
            <person name="Lee M.K."/>
            <person name="McDonald W.H."/>
            <person name="Medina M."/>
            <person name="Meijer H.J."/>
            <person name="Nordberg E.K."/>
            <person name="Maclean D.J."/>
            <person name="Ospina-Giraldo M.D."/>
            <person name="Morris P.F."/>
            <person name="Phuntumart V."/>
            <person name="Putnam N.H."/>
            <person name="Rash S."/>
            <person name="Rose J.K."/>
            <person name="Sakihama Y."/>
            <person name="Salamov A.A."/>
            <person name="Savidor A."/>
            <person name="Scheuring C.F."/>
            <person name="Smith B.M."/>
            <person name="Sobral B.W."/>
            <person name="Terry A."/>
            <person name="Torto-Alalibo T.A."/>
            <person name="Win J."/>
            <person name="Xu Z."/>
            <person name="Zhang H."/>
            <person name="Grigoriev I.V."/>
            <person name="Rokhsar D.S."/>
            <person name="Boore J.L."/>
        </authorList>
    </citation>
    <scope>NUCLEOTIDE SEQUENCE [LARGE SCALE GENOMIC DNA]</scope>
    <source>
        <strain evidence="3 4">P6497</strain>
    </source>
</reference>
<sequence length="206" mass="22100">MANYPEKKDSGRAKPEVSEFKRWQGHKPSGNDNNKRGRKGVSALSCHVRGVAIPVVAAVTGRSPAGTEVEWVLDSASEVHVCNQRATLHNGRVDEVHVFQGYDGGIGENKEVGDVTLRVKNNKSPHAEVMLPFKNVLLTPAAPDNLLSMDKLETDGWSVKFGLLNSQRRARGVAAGEVQPPLPAEGNCGRSVRSDGIAERGAAACE</sequence>
<dbReference type="KEGG" id="psoj:PHYSODRAFT_295419"/>
<dbReference type="PROSITE" id="PS50835">
    <property type="entry name" value="IG_LIKE"/>
    <property type="match status" value="1"/>
</dbReference>
<evidence type="ECO:0000313" key="3">
    <source>
        <dbReference type="EMBL" id="EGZ30739.1"/>
    </source>
</evidence>
<feature type="domain" description="Ig-like" evidence="2">
    <location>
        <begin position="15"/>
        <end position="75"/>
    </location>
</feature>
<dbReference type="RefSeq" id="XP_009518014.1">
    <property type="nucleotide sequence ID" value="XM_009519719.1"/>
</dbReference>
<dbReference type="AlphaFoldDB" id="G4YR59"/>
<dbReference type="EMBL" id="JH159151">
    <property type="protein sequence ID" value="EGZ30739.1"/>
    <property type="molecule type" value="Genomic_DNA"/>
</dbReference>
<feature type="region of interest" description="Disordered" evidence="1">
    <location>
        <begin position="1"/>
        <end position="39"/>
    </location>
</feature>
<name>G4YR59_PHYSP</name>
<evidence type="ECO:0000259" key="2">
    <source>
        <dbReference type="PROSITE" id="PS50835"/>
    </source>
</evidence>
<dbReference type="GeneID" id="20641249"/>
<feature type="compositionally biased region" description="Basic and acidic residues" evidence="1">
    <location>
        <begin position="1"/>
        <end position="22"/>
    </location>
</feature>
<organism evidence="3 4">
    <name type="scientific">Phytophthora sojae (strain P6497)</name>
    <name type="common">Soybean stem and root rot agent</name>
    <name type="synonym">Phytophthora megasperma f. sp. glycines</name>
    <dbReference type="NCBI Taxonomy" id="1094619"/>
    <lineage>
        <taxon>Eukaryota</taxon>
        <taxon>Sar</taxon>
        <taxon>Stramenopiles</taxon>
        <taxon>Oomycota</taxon>
        <taxon>Peronosporomycetes</taxon>
        <taxon>Peronosporales</taxon>
        <taxon>Peronosporaceae</taxon>
        <taxon>Phytophthora</taxon>
    </lineage>
</organism>
<dbReference type="Proteomes" id="UP000002640">
    <property type="component" value="Unassembled WGS sequence"/>
</dbReference>
<accession>G4YR59</accession>
<proteinExistence type="predicted"/>
<dbReference type="InParanoid" id="G4YR59"/>
<gene>
    <name evidence="3" type="ORF">PHYSODRAFT_295419</name>
</gene>
<dbReference type="Pfam" id="PF22936">
    <property type="entry name" value="Pol_BBD"/>
    <property type="match status" value="1"/>
</dbReference>
<dbReference type="InterPro" id="IPR007110">
    <property type="entry name" value="Ig-like_dom"/>
</dbReference>
<dbReference type="InterPro" id="IPR054722">
    <property type="entry name" value="PolX-like_BBD"/>
</dbReference>
<protein>
    <recommendedName>
        <fullName evidence="2">Ig-like domain-containing protein</fullName>
    </recommendedName>
</protein>
<evidence type="ECO:0000313" key="4">
    <source>
        <dbReference type="Proteomes" id="UP000002640"/>
    </source>
</evidence>
<evidence type="ECO:0000256" key="1">
    <source>
        <dbReference type="SAM" id="MobiDB-lite"/>
    </source>
</evidence>
<keyword evidence="4" id="KW-1185">Reference proteome</keyword>